<sequence length="153" mass="17646">MYMFKVIYKLIDLGIDIYYMDTDSIVVNQAIPEELIGNSLGLFKLEQEIKHAYFISPKLYALESVDGKFIIKAKGIGSKLEFAQFETLIKNEAIVKAQERWFKDPANATINIKNIYMHISAINLKRKQVMENNKLAFTKPLIVDQDNIKNKNI</sequence>
<protein>
    <submittedName>
        <fullName evidence="1">Uncharacterized protein</fullName>
    </submittedName>
</protein>
<dbReference type="RefSeq" id="YP_009498200.1">
    <property type="nucleotide sequence ID" value="NC_038055.1"/>
</dbReference>
<evidence type="ECO:0000313" key="1">
    <source>
        <dbReference type="EMBL" id="AWX52986.1"/>
    </source>
</evidence>
<dbReference type="InterPro" id="IPR023211">
    <property type="entry name" value="DNA_pol_palm_dom_sf"/>
</dbReference>
<dbReference type="Gene3D" id="3.90.1600.10">
    <property type="entry name" value="Palm domain of DNA polymerase"/>
    <property type="match status" value="1"/>
</dbReference>
<dbReference type="InterPro" id="IPR043502">
    <property type="entry name" value="DNA/RNA_pol_sf"/>
</dbReference>
<geneLocation type="mitochondrion" evidence="1"/>
<keyword evidence="1" id="KW-0496">Mitochondrion</keyword>
<proteinExistence type="predicted"/>
<dbReference type="InterPro" id="IPR017964">
    <property type="entry name" value="DNA-dir_DNA_pol_B_CS"/>
</dbReference>
<dbReference type="GO" id="GO:0000166">
    <property type="term" value="F:nucleotide binding"/>
    <property type="evidence" value="ECO:0007669"/>
    <property type="project" value="InterPro"/>
</dbReference>
<dbReference type="AlphaFoldDB" id="A0A2Z4M909"/>
<reference evidence="1" key="1">
    <citation type="journal article" date="2019" name="Int. J. Biol. Macromol.">
        <title>Characterization and comparative analysis of six complete mitochondrial genomes from ectomycorrhizal fungi of the Lactarius genus and phylogenetic analysis of the Agaricomycetes.</title>
        <authorList>
            <person name="Li Q."/>
            <person name="Wang Q."/>
            <person name="Jin X."/>
            <person name="Chen Z."/>
            <person name="Xiong C."/>
            <person name="Li P."/>
            <person name="Liu Q."/>
            <person name="Huang W."/>
        </authorList>
    </citation>
    <scope>NUCLEOTIDE SEQUENCE</scope>
</reference>
<dbReference type="PROSITE" id="PS00116">
    <property type="entry name" value="DNA_POLYMERASE_B"/>
    <property type="match status" value="1"/>
</dbReference>
<dbReference type="GeneID" id="37500594"/>
<name>A0A2Z4M909_9AGAM</name>
<dbReference type="SUPFAM" id="SSF56672">
    <property type="entry name" value="DNA/RNA polymerases"/>
    <property type="match status" value="1"/>
</dbReference>
<accession>A0A2Z4M909</accession>
<dbReference type="EMBL" id="MH319478">
    <property type="protein sequence ID" value="AWX52986.1"/>
    <property type="molecule type" value="Genomic_DNA"/>
</dbReference>
<dbReference type="GO" id="GO:0003676">
    <property type="term" value="F:nucleic acid binding"/>
    <property type="evidence" value="ECO:0007669"/>
    <property type="project" value="InterPro"/>
</dbReference>
<organism evidence="1">
    <name type="scientific">Lactarius deliciosus</name>
    <dbReference type="NCBI Taxonomy" id="55514"/>
    <lineage>
        <taxon>Eukaryota</taxon>
        <taxon>Fungi</taxon>
        <taxon>Dikarya</taxon>
        <taxon>Basidiomycota</taxon>
        <taxon>Agaricomycotina</taxon>
        <taxon>Agaricomycetes</taxon>
        <taxon>Russulales</taxon>
        <taxon>Russulaceae</taxon>
        <taxon>Lactarius</taxon>
    </lineage>
</organism>
<gene>
    <name evidence="1" type="primary">orf153</name>
</gene>